<gene>
    <name evidence="1" type="ORF">rsdtw13_11590</name>
</gene>
<protein>
    <submittedName>
        <fullName evidence="1">Uncharacterized protein</fullName>
    </submittedName>
</protein>
<comment type="caution">
    <text evidence="1">The sequence shown here is derived from an EMBL/GenBank/DDBJ whole genome shotgun (WGS) entry which is preliminary data.</text>
</comment>
<keyword evidence="2" id="KW-1185">Reference proteome</keyword>
<organism evidence="1 2">
    <name type="scientific">Inconstantimicrobium mannanitabidum</name>
    <dbReference type="NCBI Taxonomy" id="1604901"/>
    <lineage>
        <taxon>Bacteria</taxon>
        <taxon>Bacillati</taxon>
        <taxon>Bacillota</taxon>
        <taxon>Clostridia</taxon>
        <taxon>Eubacteriales</taxon>
        <taxon>Clostridiaceae</taxon>
        <taxon>Inconstantimicrobium</taxon>
    </lineage>
</organism>
<evidence type="ECO:0000313" key="2">
    <source>
        <dbReference type="Proteomes" id="UP001058074"/>
    </source>
</evidence>
<accession>A0ACB5RA35</accession>
<evidence type="ECO:0000313" key="1">
    <source>
        <dbReference type="EMBL" id="GKX65901.1"/>
    </source>
</evidence>
<sequence length="190" mass="21604">MKHCINCKKDSPDDATECIHCGTYLLDCSEGETNYKNQEYGKIRGILIIVAIGRILAPLIMLFSLKSFYDALFTQSGLELIEKISTIGHAPDFKAYITFDFYECAIIILLDLIVLYLFFRKKKIFPKVMIAFCVVMLLEAIFKDTMLSSIFSLGSTLRGENKALVAPLISAIIWIPYFTRSERVKNTFVN</sequence>
<dbReference type="Proteomes" id="UP001058074">
    <property type="component" value="Unassembled WGS sequence"/>
</dbReference>
<proteinExistence type="predicted"/>
<reference evidence="1" key="1">
    <citation type="journal article" date="2025" name="Int. J. Syst. Evol. Microbiol.">
        <title>Inconstantimicrobium mannanitabidum sp. nov., a novel member of the family Clostridiaceae isolated from anoxic soil under the treatment of reductive soil disinfestation.</title>
        <authorList>
            <person name="Ueki A."/>
            <person name="Tonouchi A."/>
            <person name="Honma S."/>
            <person name="Kaku N."/>
            <person name="Ueki K."/>
        </authorList>
    </citation>
    <scope>NUCLEOTIDE SEQUENCE</scope>
    <source>
        <strain evidence="1">TW13</strain>
    </source>
</reference>
<dbReference type="EMBL" id="BROD01000001">
    <property type="protein sequence ID" value="GKX65901.1"/>
    <property type="molecule type" value="Genomic_DNA"/>
</dbReference>
<name>A0ACB5RA35_9CLOT</name>